<evidence type="ECO:0000313" key="2">
    <source>
        <dbReference type="EMBL" id="KAJ3660342.1"/>
    </source>
</evidence>
<evidence type="ECO:0000313" key="3">
    <source>
        <dbReference type="Proteomes" id="UP001168821"/>
    </source>
</evidence>
<evidence type="ECO:0000256" key="1">
    <source>
        <dbReference type="SAM" id="MobiDB-lite"/>
    </source>
</evidence>
<feature type="compositionally biased region" description="Low complexity" evidence="1">
    <location>
        <begin position="54"/>
        <end position="66"/>
    </location>
</feature>
<comment type="caution">
    <text evidence="2">The sequence shown here is derived from an EMBL/GenBank/DDBJ whole genome shotgun (WGS) entry which is preliminary data.</text>
</comment>
<protein>
    <submittedName>
        <fullName evidence="2">Uncharacterized protein</fullName>
    </submittedName>
</protein>
<keyword evidence="3" id="KW-1185">Reference proteome</keyword>
<gene>
    <name evidence="2" type="ORF">Zmor_004794</name>
</gene>
<sequence>MLMGGISGRPEPGAGAAQQILKSAPRPGIEPASDGRSARLGGPRPPRAPGPIGGPARARAAATDEGAAGGGSGPSGRFGGLSMRTFRAFGPGRRRCFSARSSRAAARRRRDARQSGGLGGMRMLGECSFCGFWGLGWWTAAVGPAEGGGGMVGRRWVWRLDGRGGGGDRHGVGRKRAPGEWPEGKIRFSKNCWGFIHDCFNN</sequence>
<name>A0AA38IUV8_9CUCU</name>
<accession>A0AA38IUV8</accession>
<dbReference type="EMBL" id="JALNTZ010000002">
    <property type="protein sequence ID" value="KAJ3660342.1"/>
    <property type="molecule type" value="Genomic_DNA"/>
</dbReference>
<reference evidence="2" key="1">
    <citation type="journal article" date="2023" name="G3 (Bethesda)">
        <title>Whole genome assemblies of Zophobas morio and Tenebrio molitor.</title>
        <authorList>
            <person name="Kaur S."/>
            <person name="Stinson S.A."/>
            <person name="diCenzo G.C."/>
        </authorList>
    </citation>
    <scope>NUCLEOTIDE SEQUENCE</scope>
    <source>
        <strain evidence="2">QUZm001</strain>
    </source>
</reference>
<organism evidence="2 3">
    <name type="scientific">Zophobas morio</name>
    <dbReference type="NCBI Taxonomy" id="2755281"/>
    <lineage>
        <taxon>Eukaryota</taxon>
        <taxon>Metazoa</taxon>
        <taxon>Ecdysozoa</taxon>
        <taxon>Arthropoda</taxon>
        <taxon>Hexapoda</taxon>
        <taxon>Insecta</taxon>
        <taxon>Pterygota</taxon>
        <taxon>Neoptera</taxon>
        <taxon>Endopterygota</taxon>
        <taxon>Coleoptera</taxon>
        <taxon>Polyphaga</taxon>
        <taxon>Cucujiformia</taxon>
        <taxon>Tenebrionidae</taxon>
        <taxon>Zophobas</taxon>
    </lineage>
</organism>
<feature type="compositionally biased region" description="Gly residues" evidence="1">
    <location>
        <begin position="67"/>
        <end position="79"/>
    </location>
</feature>
<feature type="region of interest" description="Disordered" evidence="1">
    <location>
        <begin position="1"/>
        <end position="82"/>
    </location>
</feature>
<dbReference type="Proteomes" id="UP001168821">
    <property type="component" value="Unassembled WGS sequence"/>
</dbReference>
<proteinExistence type="predicted"/>
<dbReference type="AlphaFoldDB" id="A0AA38IUV8"/>